<keyword evidence="1" id="KW-0472">Membrane</keyword>
<accession>A0A096AXG9</accession>
<evidence type="ECO:0000256" key="1">
    <source>
        <dbReference type="SAM" id="Phobius"/>
    </source>
</evidence>
<protein>
    <submittedName>
        <fullName evidence="2">Uncharacterized protein</fullName>
    </submittedName>
</protein>
<keyword evidence="1" id="KW-1133">Transmembrane helix</keyword>
<comment type="caution">
    <text evidence="2">The sequence shown here is derived from an EMBL/GenBank/DDBJ whole genome shotgun (WGS) entry which is preliminary data.</text>
</comment>
<dbReference type="RefSeq" id="WP_036863070.1">
    <property type="nucleotide sequence ID" value="NZ_JRNS01000218.1"/>
</dbReference>
<name>A0A096AXG9_9BACT</name>
<evidence type="ECO:0000313" key="3">
    <source>
        <dbReference type="Proteomes" id="UP000029578"/>
    </source>
</evidence>
<feature type="transmembrane region" description="Helical" evidence="1">
    <location>
        <begin position="72"/>
        <end position="91"/>
    </location>
</feature>
<feature type="transmembrane region" description="Helical" evidence="1">
    <location>
        <begin position="131"/>
        <end position="152"/>
    </location>
</feature>
<feature type="transmembrane region" description="Helical" evidence="1">
    <location>
        <begin position="14"/>
        <end position="33"/>
    </location>
</feature>
<dbReference type="EMBL" id="JRNS01000218">
    <property type="protein sequence ID" value="KGF51391.1"/>
    <property type="molecule type" value="Genomic_DNA"/>
</dbReference>
<evidence type="ECO:0000313" key="2">
    <source>
        <dbReference type="EMBL" id="KGF51391.1"/>
    </source>
</evidence>
<proteinExistence type="predicted"/>
<gene>
    <name evidence="2" type="ORF">HMPREF0661_03515</name>
</gene>
<reference evidence="2 3" key="1">
    <citation type="submission" date="2014-07" db="EMBL/GenBank/DDBJ databases">
        <authorList>
            <person name="McCorrison J."/>
            <person name="Sanka R."/>
            <person name="Torralba M."/>
            <person name="Gillis M."/>
            <person name="Haft D.H."/>
            <person name="Methe B."/>
            <person name="Sutton G."/>
            <person name="Nelson K.E."/>
        </authorList>
    </citation>
    <scope>NUCLEOTIDE SEQUENCE [LARGE SCALE GENOMIC DNA]</scope>
    <source>
        <strain evidence="2 3">DNF00666</strain>
    </source>
</reference>
<sequence length="163" mass="19994">MKTDYLLPHIFRKIGWFIFIPCSVMIMVSWLGINDWFNDDRLSFITLHIGNLNFFAFEQEGRSFFYFAQEDMFSEIVYCLTFISLYMIAFSKERVEDEYVEHLRMRSLVWALKVNTIFFVIFTWFCFGMVYITLLMLSMFSIFLLFHFRFLYELHKRRIDNEE</sequence>
<feature type="transmembrane region" description="Helical" evidence="1">
    <location>
        <begin position="103"/>
        <end position="125"/>
    </location>
</feature>
<organism evidence="2 3">
    <name type="scientific">Prevotella melaninogenica DNF00666</name>
    <dbReference type="NCBI Taxonomy" id="1401073"/>
    <lineage>
        <taxon>Bacteria</taxon>
        <taxon>Pseudomonadati</taxon>
        <taxon>Bacteroidota</taxon>
        <taxon>Bacteroidia</taxon>
        <taxon>Bacteroidales</taxon>
        <taxon>Prevotellaceae</taxon>
        <taxon>Prevotella</taxon>
    </lineage>
</organism>
<keyword evidence="1" id="KW-0812">Transmembrane</keyword>
<dbReference type="Proteomes" id="UP000029578">
    <property type="component" value="Unassembled WGS sequence"/>
</dbReference>
<dbReference type="AlphaFoldDB" id="A0A096AXG9"/>